<protein>
    <submittedName>
        <fullName evidence="1">Uncharacterized protein</fullName>
    </submittedName>
</protein>
<organism evidence="1 2">
    <name type="scientific">Mumia zhuanghuii</name>
    <dbReference type="NCBI Taxonomy" id="2585211"/>
    <lineage>
        <taxon>Bacteria</taxon>
        <taxon>Bacillati</taxon>
        <taxon>Actinomycetota</taxon>
        <taxon>Actinomycetes</taxon>
        <taxon>Propionibacteriales</taxon>
        <taxon>Nocardioidaceae</taxon>
        <taxon>Mumia</taxon>
    </lineage>
</organism>
<comment type="caution">
    <text evidence="1">The sequence shown here is derived from an EMBL/GenBank/DDBJ whole genome shotgun (WGS) entry which is preliminary data.</text>
</comment>
<proteinExistence type="predicted"/>
<gene>
    <name evidence="1" type="ORF">FHE65_34750</name>
</gene>
<accession>A0A5C4M5V3</accession>
<sequence>MAAFLEGVQRRELLDAALALSQVRASHVRVCFQRLDWRLVCFRLPLQRRQARAALALVWSELRPVQWSGFLEVS</sequence>
<evidence type="ECO:0000313" key="1">
    <source>
        <dbReference type="EMBL" id="TNC26011.1"/>
    </source>
</evidence>
<evidence type="ECO:0000313" key="2">
    <source>
        <dbReference type="Proteomes" id="UP000306740"/>
    </source>
</evidence>
<dbReference type="AlphaFoldDB" id="A0A5C4M5V3"/>
<name>A0A5C4M5V3_9ACTN</name>
<reference evidence="1 2" key="1">
    <citation type="submission" date="2019-05" db="EMBL/GenBank/DDBJ databases">
        <title>Mumia sp. nov., isolated from the intestinal contents of plateau pika (Ochotona curzoniae) in the Qinghai-Tibet plateau of China.</title>
        <authorList>
            <person name="Tian Z."/>
        </authorList>
    </citation>
    <scope>NUCLEOTIDE SEQUENCE [LARGE SCALE GENOMIC DNA]</scope>
    <source>
        <strain evidence="2">527</strain>
    </source>
</reference>
<dbReference type="Proteomes" id="UP000306740">
    <property type="component" value="Unassembled WGS sequence"/>
</dbReference>
<dbReference type="RefSeq" id="WP_139107424.1">
    <property type="nucleotide sequence ID" value="NZ_VDFR01000248.1"/>
</dbReference>
<dbReference type="EMBL" id="VDFR01000248">
    <property type="protein sequence ID" value="TNC26011.1"/>
    <property type="molecule type" value="Genomic_DNA"/>
</dbReference>